<evidence type="ECO:0000256" key="3">
    <source>
        <dbReference type="ARBA" id="ARBA00022729"/>
    </source>
</evidence>
<evidence type="ECO:0000256" key="5">
    <source>
        <dbReference type="ARBA" id="ARBA00023136"/>
    </source>
</evidence>
<evidence type="ECO:0000256" key="2">
    <source>
        <dbReference type="ARBA" id="ARBA00022692"/>
    </source>
</evidence>
<evidence type="ECO:0000256" key="7">
    <source>
        <dbReference type="ARBA" id="ARBA00023180"/>
    </source>
</evidence>
<evidence type="ECO:0000313" key="11">
    <source>
        <dbReference type="EMBL" id="KAH0624961.1"/>
    </source>
</evidence>
<sequence>MNSACILFRSYSVKETPQCSLKKRQNSKCYSIFCFFKALTEPKVTVKHIIDPEKAGKGVLEFSCSVTGKPEPMITWKFTKHLLIKPKQYVIQQLNETVTVVSNFTHIFSQVIWENPIICVIHHPSLNHTQELTVPMTVMEETPNKNPGMDITLTCVLIALILISLFIFYLWRLLPAEKKQGLLCCVLPVCPGIATDGKYAYTLQEVAVKSLPEGKLPDR</sequence>
<gene>
    <name evidence="11" type="ORF">JD844_032914</name>
</gene>
<comment type="caution">
    <text evidence="11">The sequence shown here is derived from an EMBL/GenBank/DDBJ whole genome shotgun (WGS) entry which is preliminary data.</text>
</comment>
<dbReference type="SUPFAM" id="SSF48726">
    <property type="entry name" value="Immunoglobulin"/>
    <property type="match status" value="1"/>
</dbReference>
<proteinExistence type="predicted"/>
<keyword evidence="4 9" id="KW-1133">Transmembrane helix</keyword>
<keyword evidence="6" id="KW-1015">Disulfide bond</keyword>
<evidence type="ECO:0000256" key="1">
    <source>
        <dbReference type="ARBA" id="ARBA00004167"/>
    </source>
</evidence>
<keyword evidence="12" id="KW-1185">Reference proteome</keyword>
<dbReference type="InterPro" id="IPR007110">
    <property type="entry name" value="Ig-like_dom"/>
</dbReference>
<feature type="domain" description="Ig-like" evidence="10">
    <location>
        <begin position="42"/>
        <end position="133"/>
    </location>
</feature>
<evidence type="ECO:0000313" key="12">
    <source>
        <dbReference type="Proteomes" id="UP000826234"/>
    </source>
</evidence>
<keyword evidence="8" id="KW-0393">Immunoglobulin domain</keyword>
<dbReference type="PROSITE" id="PS50835">
    <property type="entry name" value="IG_LIKE"/>
    <property type="match status" value="1"/>
</dbReference>
<keyword evidence="3" id="KW-0732">Signal</keyword>
<dbReference type="InterPro" id="IPR013783">
    <property type="entry name" value="Ig-like_fold"/>
</dbReference>
<name>A0ABQ7T5T9_PHRPL</name>
<evidence type="ECO:0000256" key="9">
    <source>
        <dbReference type="SAM" id="Phobius"/>
    </source>
</evidence>
<evidence type="ECO:0000256" key="8">
    <source>
        <dbReference type="ARBA" id="ARBA00023319"/>
    </source>
</evidence>
<keyword evidence="7" id="KW-0325">Glycoprotein</keyword>
<feature type="transmembrane region" description="Helical" evidence="9">
    <location>
        <begin position="151"/>
        <end position="171"/>
    </location>
</feature>
<comment type="subcellular location">
    <subcellularLocation>
        <location evidence="1">Membrane</location>
        <topology evidence="1">Single-pass membrane protein</topology>
    </subcellularLocation>
</comment>
<dbReference type="Gene3D" id="2.60.40.10">
    <property type="entry name" value="Immunoglobulins"/>
    <property type="match status" value="1"/>
</dbReference>
<dbReference type="Proteomes" id="UP000826234">
    <property type="component" value="Unassembled WGS sequence"/>
</dbReference>
<evidence type="ECO:0000256" key="4">
    <source>
        <dbReference type="ARBA" id="ARBA00022989"/>
    </source>
</evidence>
<organism evidence="11 12">
    <name type="scientific">Phrynosoma platyrhinos</name>
    <name type="common">Desert horned lizard</name>
    <dbReference type="NCBI Taxonomy" id="52577"/>
    <lineage>
        <taxon>Eukaryota</taxon>
        <taxon>Metazoa</taxon>
        <taxon>Chordata</taxon>
        <taxon>Craniata</taxon>
        <taxon>Vertebrata</taxon>
        <taxon>Euteleostomi</taxon>
        <taxon>Lepidosauria</taxon>
        <taxon>Squamata</taxon>
        <taxon>Bifurcata</taxon>
        <taxon>Unidentata</taxon>
        <taxon>Episquamata</taxon>
        <taxon>Toxicofera</taxon>
        <taxon>Iguania</taxon>
        <taxon>Phrynosomatidae</taxon>
        <taxon>Phrynosomatinae</taxon>
        <taxon>Phrynosoma</taxon>
    </lineage>
</organism>
<dbReference type="PANTHER" id="PTHR46841">
    <property type="entry name" value="OX-2 MEMBRANE GLYCOPROTEIN"/>
    <property type="match status" value="1"/>
</dbReference>
<evidence type="ECO:0000256" key="6">
    <source>
        <dbReference type="ARBA" id="ARBA00023157"/>
    </source>
</evidence>
<keyword evidence="2 9" id="KW-0812">Transmembrane</keyword>
<dbReference type="InterPro" id="IPR036179">
    <property type="entry name" value="Ig-like_dom_sf"/>
</dbReference>
<accession>A0ABQ7T5T9</accession>
<keyword evidence="5 9" id="KW-0472">Membrane</keyword>
<protein>
    <recommendedName>
        <fullName evidence="10">Ig-like domain-containing protein</fullName>
    </recommendedName>
</protein>
<evidence type="ECO:0000259" key="10">
    <source>
        <dbReference type="PROSITE" id="PS50835"/>
    </source>
</evidence>
<dbReference type="EMBL" id="JAIPUX010001232">
    <property type="protein sequence ID" value="KAH0624961.1"/>
    <property type="molecule type" value="Genomic_DNA"/>
</dbReference>
<dbReference type="PANTHER" id="PTHR46841:SF7">
    <property type="entry name" value="IG-LIKE DOMAIN-CONTAINING PROTEIN"/>
    <property type="match status" value="1"/>
</dbReference>
<dbReference type="InterPro" id="IPR047164">
    <property type="entry name" value="OX2G-like"/>
</dbReference>
<reference evidence="11 12" key="1">
    <citation type="journal article" date="2022" name="Gigascience">
        <title>A chromosome-level genome assembly and annotation of the desert horned lizard, Phrynosoma platyrhinos, provides insight into chromosomal rearrangements among reptiles.</title>
        <authorList>
            <person name="Koochekian N."/>
            <person name="Ascanio A."/>
            <person name="Farleigh K."/>
            <person name="Card D.C."/>
            <person name="Schield D.R."/>
            <person name="Castoe T.A."/>
            <person name="Jezkova T."/>
        </authorList>
    </citation>
    <scope>NUCLEOTIDE SEQUENCE [LARGE SCALE GENOMIC DNA]</scope>
    <source>
        <strain evidence="11">NK-2021</strain>
    </source>
</reference>